<dbReference type="InterPro" id="IPR006544">
    <property type="entry name" value="P-type_TPase_V"/>
</dbReference>
<dbReference type="Proteomes" id="UP000281553">
    <property type="component" value="Unassembled WGS sequence"/>
</dbReference>
<keyword evidence="5" id="KW-0547">Nucleotide-binding</keyword>
<keyword evidence="7" id="KW-0460">Magnesium</keyword>
<dbReference type="GO" id="GO:0019829">
    <property type="term" value="F:ATPase-coupled monoatomic cation transmembrane transporter activity"/>
    <property type="evidence" value="ECO:0007669"/>
    <property type="project" value="TreeGrafter"/>
</dbReference>
<dbReference type="InterPro" id="IPR018303">
    <property type="entry name" value="ATPase_P-typ_P_site"/>
</dbReference>
<evidence type="ECO:0000256" key="9">
    <source>
        <dbReference type="ARBA" id="ARBA00022989"/>
    </source>
</evidence>
<dbReference type="Gene3D" id="3.40.50.1000">
    <property type="entry name" value="HAD superfamily/HAD-like"/>
    <property type="match status" value="1"/>
</dbReference>
<dbReference type="GO" id="GO:0140358">
    <property type="term" value="F:P-type transmembrane transporter activity"/>
    <property type="evidence" value="ECO:0007669"/>
    <property type="project" value="InterPro"/>
</dbReference>
<dbReference type="PANTHER" id="PTHR45630:SF8">
    <property type="entry name" value="CATION-TRANSPORTING ATPASE"/>
    <property type="match status" value="1"/>
</dbReference>
<evidence type="ECO:0000313" key="12">
    <source>
        <dbReference type="EMBL" id="VDN09545.1"/>
    </source>
</evidence>
<reference evidence="12 13" key="1">
    <citation type="submission" date="2018-11" db="EMBL/GenBank/DDBJ databases">
        <authorList>
            <consortium name="Pathogen Informatics"/>
        </authorList>
    </citation>
    <scope>NUCLEOTIDE SEQUENCE [LARGE SCALE GENOMIC DNA]</scope>
</reference>
<keyword evidence="6" id="KW-0067">ATP-binding</keyword>
<protein>
    <recommendedName>
        <fullName evidence="14">Cation-transporting P-type ATPase N-terminal domain-containing protein</fullName>
    </recommendedName>
</protein>
<keyword evidence="4" id="KW-0479">Metal-binding</keyword>
<evidence type="ECO:0000256" key="5">
    <source>
        <dbReference type="ARBA" id="ARBA00022741"/>
    </source>
</evidence>
<dbReference type="AlphaFoldDB" id="A0A3P7KWV2"/>
<dbReference type="SUPFAM" id="SSF56784">
    <property type="entry name" value="HAD-like"/>
    <property type="match status" value="1"/>
</dbReference>
<evidence type="ECO:0000256" key="4">
    <source>
        <dbReference type="ARBA" id="ARBA00022723"/>
    </source>
</evidence>
<keyword evidence="2" id="KW-0597">Phosphoprotein</keyword>
<dbReference type="InterPro" id="IPR036412">
    <property type="entry name" value="HAD-like_sf"/>
</dbReference>
<dbReference type="PROSITE" id="PS00154">
    <property type="entry name" value="ATPASE_E1_E2"/>
    <property type="match status" value="1"/>
</dbReference>
<organism evidence="12 13">
    <name type="scientific">Dibothriocephalus latus</name>
    <name type="common">Fish tapeworm</name>
    <name type="synonym">Diphyllobothrium latum</name>
    <dbReference type="NCBI Taxonomy" id="60516"/>
    <lineage>
        <taxon>Eukaryota</taxon>
        <taxon>Metazoa</taxon>
        <taxon>Spiralia</taxon>
        <taxon>Lophotrochozoa</taxon>
        <taxon>Platyhelminthes</taxon>
        <taxon>Cestoda</taxon>
        <taxon>Eucestoda</taxon>
        <taxon>Diphyllobothriidea</taxon>
        <taxon>Diphyllobothriidae</taxon>
        <taxon>Dibothriocephalus</taxon>
    </lineage>
</organism>
<gene>
    <name evidence="12" type="ORF">DILT_LOCUS5376</name>
</gene>
<dbReference type="GO" id="GO:0016020">
    <property type="term" value="C:membrane"/>
    <property type="evidence" value="ECO:0007669"/>
    <property type="project" value="UniProtKB-SubCell"/>
</dbReference>
<keyword evidence="13" id="KW-1185">Reference proteome</keyword>
<comment type="subcellular location">
    <subcellularLocation>
        <location evidence="1">Membrane</location>
        <topology evidence="1">Multi-pass membrane protein</topology>
    </subcellularLocation>
</comment>
<dbReference type="GO" id="GO:0046872">
    <property type="term" value="F:metal ion binding"/>
    <property type="evidence" value="ECO:0007669"/>
    <property type="project" value="UniProtKB-KW"/>
</dbReference>
<keyword evidence="3 11" id="KW-0812">Transmembrane</keyword>
<evidence type="ECO:0000256" key="10">
    <source>
        <dbReference type="ARBA" id="ARBA00023136"/>
    </source>
</evidence>
<dbReference type="InterPro" id="IPR023214">
    <property type="entry name" value="HAD_sf"/>
</dbReference>
<evidence type="ECO:0000256" key="7">
    <source>
        <dbReference type="ARBA" id="ARBA00022842"/>
    </source>
</evidence>
<name>A0A3P7KWV2_DIBLA</name>
<dbReference type="SUPFAM" id="SSF81665">
    <property type="entry name" value="Calcium ATPase, transmembrane domain M"/>
    <property type="match status" value="1"/>
</dbReference>
<evidence type="ECO:0000256" key="8">
    <source>
        <dbReference type="ARBA" id="ARBA00022967"/>
    </source>
</evidence>
<evidence type="ECO:0008006" key="14">
    <source>
        <dbReference type="Google" id="ProtNLM"/>
    </source>
</evidence>
<dbReference type="PANTHER" id="PTHR45630">
    <property type="entry name" value="CATION-TRANSPORTING ATPASE-RELATED"/>
    <property type="match status" value="1"/>
</dbReference>
<dbReference type="InterPro" id="IPR023298">
    <property type="entry name" value="ATPase_P-typ_TM_dom_sf"/>
</dbReference>
<evidence type="ECO:0000256" key="1">
    <source>
        <dbReference type="ARBA" id="ARBA00004141"/>
    </source>
</evidence>
<sequence length="138" mass="15630">MLRKNHRSVSHSVEKDWANPSNADYKQYPPAHHDYNYSLLVTKSLDILTILVPPALPAVMTTGLFLAQLRLKKHGIFCINPSAINIAGTLNTVVFDKTGTLTEDEMSVKGVWRSGIQPTEFEEFYQQEYLLEPSHVDE</sequence>
<evidence type="ECO:0000313" key="13">
    <source>
        <dbReference type="Proteomes" id="UP000281553"/>
    </source>
</evidence>
<proteinExistence type="predicted"/>
<evidence type="ECO:0000256" key="3">
    <source>
        <dbReference type="ARBA" id="ARBA00022692"/>
    </source>
</evidence>
<feature type="non-terminal residue" evidence="12">
    <location>
        <position position="138"/>
    </location>
</feature>
<dbReference type="GO" id="GO:0005524">
    <property type="term" value="F:ATP binding"/>
    <property type="evidence" value="ECO:0007669"/>
    <property type="project" value="UniProtKB-KW"/>
</dbReference>
<dbReference type="EMBL" id="UYRU01047288">
    <property type="protein sequence ID" value="VDN09545.1"/>
    <property type="molecule type" value="Genomic_DNA"/>
</dbReference>
<keyword evidence="10 11" id="KW-0472">Membrane</keyword>
<evidence type="ECO:0000256" key="6">
    <source>
        <dbReference type="ARBA" id="ARBA00022840"/>
    </source>
</evidence>
<dbReference type="OrthoDB" id="48943at2759"/>
<dbReference type="Gene3D" id="1.20.1110.10">
    <property type="entry name" value="Calcium-transporting ATPase, transmembrane domain"/>
    <property type="match status" value="1"/>
</dbReference>
<feature type="transmembrane region" description="Helical" evidence="11">
    <location>
        <begin position="47"/>
        <end position="67"/>
    </location>
</feature>
<accession>A0A3P7KWV2</accession>
<evidence type="ECO:0000256" key="2">
    <source>
        <dbReference type="ARBA" id="ARBA00022553"/>
    </source>
</evidence>
<evidence type="ECO:0000256" key="11">
    <source>
        <dbReference type="SAM" id="Phobius"/>
    </source>
</evidence>
<keyword evidence="9 11" id="KW-1133">Transmembrane helix</keyword>
<keyword evidence="8" id="KW-1278">Translocase</keyword>